<reference evidence="1" key="2">
    <citation type="submission" date="2020-11" db="EMBL/GenBank/DDBJ databases">
        <authorList>
            <person name="McCartney M.A."/>
            <person name="Auch B."/>
            <person name="Kono T."/>
            <person name="Mallez S."/>
            <person name="Becker A."/>
            <person name="Gohl D.M."/>
            <person name="Silverstein K.A.T."/>
            <person name="Koren S."/>
            <person name="Bechman K.B."/>
            <person name="Herman A."/>
            <person name="Abrahante J.E."/>
            <person name="Garbe J."/>
        </authorList>
    </citation>
    <scope>NUCLEOTIDE SEQUENCE</scope>
    <source>
        <strain evidence="1">Duluth1</strain>
        <tissue evidence="1">Whole animal</tissue>
    </source>
</reference>
<gene>
    <name evidence="1" type="ORF">DPMN_020745</name>
</gene>
<dbReference type="Proteomes" id="UP000828390">
    <property type="component" value="Unassembled WGS sequence"/>
</dbReference>
<evidence type="ECO:0000313" key="1">
    <source>
        <dbReference type="EMBL" id="KAH3896568.1"/>
    </source>
</evidence>
<keyword evidence="2" id="KW-1185">Reference proteome</keyword>
<dbReference type="AlphaFoldDB" id="A0A9D4NHC1"/>
<accession>A0A9D4NHC1</accession>
<protein>
    <submittedName>
        <fullName evidence="1">Uncharacterized protein</fullName>
    </submittedName>
</protein>
<comment type="caution">
    <text evidence="1">The sequence shown here is derived from an EMBL/GenBank/DDBJ whole genome shotgun (WGS) entry which is preliminary data.</text>
</comment>
<organism evidence="1 2">
    <name type="scientific">Dreissena polymorpha</name>
    <name type="common">Zebra mussel</name>
    <name type="synonym">Mytilus polymorpha</name>
    <dbReference type="NCBI Taxonomy" id="45954"/>
    <lineage>
        <taxon>Eukaryota</taxon>
        <taxon>Metazoa</taxon>
        <taxon>Spiralia</taxon>
        <taxon>Lophotrochozoa</taxon>
        <taxon>Mollusca</taxon>
        <taxon>Bivalvia</taxon>
        <taxon>Autobranchia</taxon>
        <taxon>Heteroconchia</taxon>
        <taxon>Euheterodonta</taxon>
        <taxon>Imparidentia</taxon>
        <taxon>Neoheterodontei</taxon>
        <taxon>Myida</taxon>
        <taxon>Dreissenoidea</taxon>
        <taxon>Dreissenidae</taxon>
        <taxon>Dreissena</taxon>
    </lineage>
</organism>
<sequence>MRSPESQRNLTILITCKLVHEDWTKKVTFNILNPPGGHVFQPTMTIFKYWKINVTSRVKNALHPGGHVFLSNRTYFELVQNNIETHVLTKFHEYWTKYVASRFHEDWTTYVASRVFTR</sequence>
<name>A0A9D4NHC1_DREPO</name>
<evidence type="ECO:0000313" key="2">
    <source>
        <dbReference type="Proteomes" id="UP000828390"/>
    </source>
</evidence>
<proteinExistence type="predicted"/>
<reference evidence="1" key="1">
    <citation type="journal article" date="2019" name="bioRxiv">
        <title>The Genome of the Zebra Mussel, Dreissena polymorpha: A Resource for Invasive Species Research.</title>
        <authorList>
            <person name="McCartney M.A."/>
            <person name="Auch B."/>
            <person name="Kono T."/>
            <person name="Mallez S."/>
            <person name="Zhang Y."/>
            <person name="Obille A."/>
            <person name="Becker A."/>
            <person name="Abrahante J.E."/>
            <person name="Garbe J."/>
            <person name="Badalamenti J.P."/>
            <person name="Herman A."/>
            <person name="Mangelson H."/>
            <person name="Liachko I."/>
            <person name="Sullivan S."/>
            <person name="Sone E.D."/>
            <person name="Koren S."/>
            <person name="Silverstein K.A.T."/>
            <person name="Beckman K.B."/>
            <person name="Gohl D.M."/>
        </authorList>
    </citation>
    <scope>NUCLEOTIDE SEQUENCE</scope>
    <source>
        <strain evidence="1">Duluth1</strain>
        <tissue evidence="1">Whole animal</tissue>
    </source>
</reference>
<dbReference type="EMBL" id="JAIWYP010000001">
    <property type="protein sequence ID" value="KAH3896568.1"/>
    <property type="molecule type" value="Genomic_DNA"/>
</dbReference>